<dbReference type="OrthoDB" id="6693219at2"/>
<dbReference type="AlphaFoldDB" id="V2V4Q5"/>
<organism evidence="1 2">
    <name type="scientific">Acinetobacter tjernbergiae DSM 14971 = CIP 107465</name>
    <dbReference type="NCBI Taxonomy" id="1120928"/>
    <lineage>
        <taxon>Bacteria</taxon>
        <taxon>Pseudomonadati</taxon>
        <taxon>Pseudomonadota</taxon>
        <taxon>Gammaproteobacteria</taxon>
        <taxon>Moraxellales</taxon>
        <taxon>Moraxellaceae</taxon>
        <taxon>Acinetobacter</taxon>
    </lineage>
</organism>
<evidence type="ECO:0008006" key="3">
    <source>
        <dbReference type="Google" id="ProtNLM"/>
    </source>
</evidence>
<gene>
    <name evidence="1" type="ORF">F990_01529</name>
</gene>
<reference evidence="1 2" key="1">
    <citation type="submission" date="2013-10" db="EMBL/GenBank/DDBJ databases">
        <title>The Genome Sequence of Acinetobacter tjernbergiae CIP107465.</title>
        <authorList>
            <consortium name="The Broad Institute Genomics Platform"/>
            <consortium name="The Broad Institute Genome Sequencing Center for Infectious Disease"/>
            <person name="Cerqueira G."/>
            <person name="Feldgarden M."/>
            <person name="Courvalin P."/>
            <person name="Grillot-Courvalin C."/>
            <person name="Clermont D."/>
            <person name="Rocha E."/>
            <person name="Yoon E.-J."/>
            <person name="Nemec A."/>
            <person name="Young S.K."/>
            <person name="Zeng Q."/>
            <person name="Gargeya S."/>
            <person name="Fitzgerald M."/>
            <person name="Abouelleil A."/>
            <person name="Alvarado L."/>
            <person name="Berlin A.M."/>
            <person name="Chapman S.B."/>
            <person name="Gainer-Dewar J."/>
            <person name="Goldberg J."/>
            <person name="Gnerre S."/>
            <person name="Griggs A."/>
            <person name="Gujja S."/>
            <person name="Hansen M."/>
            <person name="Howarth C."/>
            <person name="Imamovic A."/>
            <person name="Ireland A."/>
            <person name="Larimer J."/>
            <person name="McCowan C."/>
            <person name="Murphy C."/>
            <person name="Pearson M."/>
            <person name="Poon T.W."/>
            <person name="Priest M."/>
            <person name="Roberts A."/>
            <person name="Saif S."/>
            <person name="Shea T."/>
            <person name="Sykes S."/>
            <person name="Wortman J."/>
            <person name="Nusbaum C."/>
            <person name="Birren B."/>
        </authorList>
    </citation>
    <scope>NUCLEOTIDE SEQUENCE [LARGE SCALE GENOMIC DNA]</scope>
    <source>
        <strain evidence="1 2">CIP 107465</strain>
    </source>
</reference>
<keyword evidence="2" id="KW-1185">Reference proteome</keyword>
<dbReference type="RefSeq" id="WP_018679143.1">
    <property type="nucleotide sequence ID" value="NZ_AYEV01000013.1"/>
</dbReference>
<comment type="caution">
    <text evidence="1">The sequence shown here is derived from an EMBL/GenBank/DDBJ whole genome shotgun (WGS) entry which is preliminary data.</text>
</comment>
<name>V2V4Q5_9GAMM</name>
<dbReference type="PATRIC" id="fig|1120928.5.peg.1557"/>
<evidence type="ECO:0000313" key="1">
    <source>
        <dbReference type="EMBL" id="ESK55875.1"/>
    </source>
</evidence>
<evidence type="ECO:0000313" key="2">
    <source>
        <dbReference type="Proteomes" id="UP000017404"/>
    </source>
</evidence>
<sequence>MLKILTILSLTSMLLGCTGPLKKYPSFTTQNTISISSEEVNKVRYGRVIDKSIPNAQILIGQSPLQTNSGVVIGGPLDGLIIAEFFSNISRTNNKTNNQLDFLKTLKFSSTVEEKIRQQFSEKDIPLKVIDSQNADMKIIPFVFISSSTNDFFLDFTLTTEIKNKVKFYRYRDRSFTEMKNINKEKFLKISDNAFNQLIDIFILDLNNHLDIKKLDTALQSKCEKISGKSWGKVGTFNKVSFHFIHNDQDRCIATLKDSVGIEYPQVYIFNEGKL</sequence>
<proteinExistence type="predicted"/>
<dbReference type="EMBL" id="AYEV01000013">
    <property type="protein sequence ID" value="ESK55875.1"/>
    <property type="molecule type" value="Genomic_DNA"/>
</dbReference>
<protein>
    <recommendedName>
        <fullName evidence="3">Lipoprotein</fullName>
    </recommendedName>
</protein>
<accession>V2V4Q5</accession>
<dbReference type="Proteomes" id="UP000017404">
    <property type="component" value="Unassembled WGS sequence"/>
</dbReference>
<dbReference type="PROSITE" id="PS51257">
    <property type="entry name" value="PROKAR_LIPOPROTEIN"/>
    <property type="match status" value="1"/>
</dbReference>